<name>A0ABR9JWK8_9ACTN</name>
<feature type="domain" description="ABC transporter" evidence="6">
    <location>
        <begin position="268"/>
        <end position="503"/>
    </location>
</feature>
<gene>
    <name evidence="7" type="ORF">H4W34_004787</name>
</gene>
<comment type="similarity">
    <text evidence="1">Belongs to the ABC transporter superfamily.</text>
</comment>
<dbReference type="EMBL" id="JADBDZ010000001">
    <property type="protein sequence ID" value="MBE1534954.1"/>
    <property type="molecule type" value="Genomic_DNA"/>
</dbReference>
<dbReference type="InterPro" id="IPR050319">
    <property type="entry name" value="ABC_transp_ATP-bind"/>
</dbReference>
<reference evidence="7 8" key="1">
    <citation type="submission" date="2020-10" db="EMBL/GenBank/DDBJ databases">
        <title>Sequencing the genomes of 1000 actinobacteria strains.</title>
        <authorList>
            <person name="Klenk H.-P."/>
        </authorList>
    </citation>
    <scope>NUCLEOTIDE SEQUENCE [LARGE SCALE GENOMIC DNA]</scope>
    <source>
        <strain evidence="7 8">DSM 46744</strain>
    </source>
</reference>
<evidence type="ECO:0000256" key="4">
    <source>
        <dbReference type="ARBA" id="ARBA00022840"/>
    </source>
</evidence>
<dbReference type="CDD" id="cd03257">
    <property type="entry name" value="ABC_NikE_OppD_transporters"/>
    <property type="match status" value="2"/>
</dbReference>
<dbReference type="NCBIfam" id="NF008453">
    <property type="entry name" value="PRK11308.1"/>
    <property type="match status" value="2"/>
</dbReference>
<evidence type="ECO:0000256" key="3">
    <source>
        <dbReference type="ARBA" id="ARBA00022741"/>
    </source>
</evidence>
<dbReference type="SUPFAM" id="SSF52540">
    <property type="entry name" value="P-loop containing nucleoside triphosphate hydrolases"/>
    <property type="match status" value="2"/>
</dbReference>
<accession>A0ABR9JWK8</accession>
<dbReference type="NCBIfam" id="TIGR01727">
    <property type="entry name" value="oligo_HPY"/>
    <property type="match status" value="1"/>
</dbReference>
<dbReference type="Pfam" id="PF00005">
    <property type="entry name" value="ABC_tran"/>
    <property type="match status" value="2"/>
</dbReference>
<proteinExistence type="inferred from homology"/>
<keyword evidence="8" id="KW-1185">Reference proteome</keyword>
<organism evidence="7 8">
    <name type="scientific">Actinomadura algeriensis</name>
    <dbReference type="NCBI Taxonomy" id="1679523"/>
    <lineage>
        <taxon>Bacteria</taxon>
        <taxon>Bacillati</taxon>
        <taxon>Actinomycetota</taxon>
        <taxon>Actinomycetes</taxon>
        <taxon>Streptosporangiales</taxon>
        <taxon>Thermomonosporaceae</taxon>
        <taxon>Actinomadura</taxon>
    </lineage>
</organism>
<evidence type="ECO:0000256" key="5">
    <source>
        <dbReference type="SAM" id="MobiDB-lite"/>
    </source>
</evidence>
<protein>
    <submittedName>
        <fullName evidence="7">Peptide/nickel transport system ATP-binding protein</fullName>
    </submittedName>
</protein>
<dbReference type="InterPro" id="IPR017871">
    <property type="entry name" value="ABC_transporter-like_CS"/>
</dbReference>
<dbReference type="PROSITE" id="PS50893">
    <property type="entry name" value="ABC_TRANSPORTER_2"/>
    <property type="match status" value="2"/>
</dbReference>
<evidence type="ECO:0000313" key="8">
    <source>
        <dbReference type="Proteomes" id="UP000627838"/>
    </source>
</evidence>
<dbReference type="InterPro" id="IPR013563">
    <property type="entry name" value="Oligopep_ABC_C"/>
</dbReference>
<dbReference type="SMART" id="SM00382">
    <property type="entry name" value="AAA"/>
    <property type="match status" value="2"/>
</dbReference>
<dbReference type="NCBIfam" id="NF007739">
    <property type="entry name" value="PRK10419.1"/>
    <property type="match status" value="2"/>
</dbReference>
<dbReference type="Proteomes" id="UP000627838">
    <property type="component" value="Unassembled WGS sequence"/>
</dbReference>
<dbReference type="RefSeq" id="WP_192761241.1">
    <property type="nucleotide sequence ID" value="NZ_JADBDZ010000001.1"/>
</dbReference>
<dbReference type="PROSITE" id="PS00211">
    <property type="entry name" value="ABC_TRANSPORTER_1"/>
    <property type="match status" value="1"/>
</dbReference>
<sequence length="587" mass="63259">MTVLEVADLRVRYAPDVRAVRGAGFAVGAGETLGVVGASGSGKTALALAVLGLLPDGARAAGSVRLHGEELLGRSDAALSRIRGKDLAMVFQDLSALDPHQRIGDQIAEAVRVHRRTGRAAARAQAVELLERVGVHRRARAYPHELSGGTRRRVLIAMAMANDPSVLIADEPTAGLDVTVQAQILDVLRTLRASGTAIVLIAHDLGVVAGIADRVMVMHAGRTVEEGPVEEVYRRPRDPGTIALLRSAPRIDRIPPAPRARPSGPAVLEVSGLARHHGAVRAVDGVTFDVRPAETLALVGESGCGKTTALLEILRLATPRRGRLTVFGEDTAALRRARRKELRRDVQPVFQDPLASLNPRMRVRAIIAEPLTAHGLPAEERVRELLDLVELEPAHADRYPHQLSGGQRQRVGIARALALEPRLLLLDEPVASLDAHVQANMLNLLQELQSRLGLAYVFVAHDLAVVHQIADRVAVMHMGRVVELGPTSAVYRTPAHPYTRALLAAVPIPDPVLERARPRVVLHGDVPDPSDPPDGCRFRPRCPIYPTLAPARRTPCDASDPQPRTTGRPDHQVACHHPLDPLQGARP</sequence>
<dbReference type="Gene3D" id="3.40.50.300">
    <property type="entry name" value="P-loop containing nucleotide triphosphate hydrolases"/>
    <property type="match status" value="2"/>
</dbReference>
<dbReference type="InterPro" id="IPR003593">
    <property type="entry name" value="AAA+_ATPase"/>
</dbReference>
<dbReference type="PANTHER" id="PTHR43776:SF7">
    <property type="entry name" value="D,D-DIPEPTIDE TRANSPORT ATP-BINDING PROTEIN DDPF-RELATED"/>
    <property type="match status" value="1"/>
</dbReference>
<dbReference type="Pfam" id="PF08352">
    <property type="entry name" value="oligo_HPY"/>
    <property type="match status" value="2"/>
</dbReference>
<comment type="caution">
    <text evidence="7">The sequence shown here is derived from an EMBL/GenBank/DDBJ whole genome shotgun (WGS) entry which is preliminary data.</text>
</comment>
<evidence type="ECO:0000313" key="7">
    <source>
        <dbReference type="EMBL" id="MBE1534954.1"/>
    </source>
</evidence>
<keyword evidence="3" id="KW-0547">Nucleotide-binding</keyword>
<keyword evidence="4 7" id="KW-0067">ATP-binding</keyword>
<evidence type="ECO:0000256" key="1">
    <source>
        <dbReference type="ARBA" id="ARBA00005417"/>
    </source>
</evidence>
<feature type="region of interest" description="Disordered" evidence="5">
    <location>
        <begin position="549"/>
        <end position="587"/>
    </location>
</feature>
<dbReference type="GO" id="GO:0005524">
    <property type="term" value="F:ATP binding"/>
    <property type="evidence" value="ECO:0007669"/>
    <property type="project" value="UniProtKB-KW"/>
</dbReference>
<evidence type="ECO:0000259" key="6">
    <source>
        <dbReference type="PROSITE" id="PS50893"/>
    </source>
</evidence>
<evidence type="ECO:0000256" key="2">
    <source>
        <dbReference type="ARBA" id="ARBA00022448"/>
    </source>
</evidence>
<feature type="domain" description="ABC transporter" evidence="6">
    <location>
        <begin position="4"/>
        <end position="245"/>
    </location>
</feature>
<dbReference type="InterPro" id="IPR003439">
    <property type="entry name" value="ABC_transporter-like_ATP-bd"/>
</dbReference>
<keyword evidence="2" id="KW-0813">Transport</keyword>
<feature type="compositionally biased region" description="Basic and acidic residues" evidence="5">
    <location>
        <begin position="567"/>
        <end position="579"/>
    </location>
</feature>
<dbReference type="InterPro" id="IPR027417">
    <property type="entry name" value="P-loop_NTPase"/>
</dbReference>
<dbReference type="PANTHER" id="PTHR43776">
    <property type="entry name" value="TRANSPORT ATP-BINDING PROTEIN"/>
    <property type="match status" value="1"/>
</dbReference>